<name>A0A1I4YHD3_9PROT</name>
<dbReference type="EMBL" id="FOVJ01000001">
    <property type="protein sequence ID" value="SFN37435.1"/>
    <property type="molecule type" value="Genomic_DNA"/>
</dbReference>
<organism evidence="1 2">
    <name type="scientific">Nitrosospira briensis</name>
    <dbReference type="NCBI Taxonomy" id="35799"/>
    <lineage>
        <taxon>Bacteria</taxon>
        <taxon>Pseudomonadati</taxon>
        <taxon>Pseudomonadota</taxon>
        <taxon>Betaproteobacteria</taxon>
        <taxon>Nitrosomonadales</taxon>
        <taxon>Nitrosomonadaceae</taxon>
        <taxon>Nitrosospira</taxon>
    </lineage>
</organism>
<dbReference type="RefSeq" id="WP_074794670.1">
    <property type="nucleotide sequence ID" value="NZ_FOVJ01000001.1"/>
</dbReference>
<dbReference type="AlphaFoldDB" id="A0A1I4YHD3"/>
<evidence type="ECO:0000313" key="1">
    <source>
        <dbReference type="EMBL" id="SFN37435.1"/>
    </source>
</evidence>
<proteinExistence type="predicted"/>
<protein>
    <submittedName>
        <fullName evidence="1">Uncharacterized protein</fullName>
    </submittedName>
</protein>
<gene>
    <name evidence="1" type="ORF">SAMN05216386_0702</name>
</gene>
<reference evidence="2" key="1">
    <citation type="submission" date="2016-10" db="EMBL/GenBank/DDBJ databases">
        <authorList>
            <person name="Varghese N."/>
        </authorList>
    </citation>
    <scope>NUCLEOTIDE SEQUENCE [LARGE SCALE GENOMIC DNA]</scope>
    <source>
        <strain evidence="2">Nsp8</strain>
    </source>
</reference>
<dbReference type="OrthoDB" id="8565449at2"/>
<accession>A0A1I4YHD3</accession>
<keyword evidence="2" id="KW-1185">Reference proteome</keyword>
<dbReference type="Proteomes" id="UP000183107">
    <property type="component" value="Unassembled WGS sequence"/>
</dbReference>
<sequence length="191" mass="20483">MIRLKNDKTVGGMRYGKGTMIDFTPPIESELISTGDAEVYPLVSRPVETLTGTAVATSCALTGVDEVLASFNIPAGLLGVNSVLQIEPVWTFTSSANNKTLRIKIGTTTVYSAVRTTSVKEAPLFVLANRNSLARQIKPYDGVYVTAGSVAPETYAINFSVPVTVEITGQRANSGDSLTLEYYRVVHFVGD</sequence>
<evidence type="ECO:0000313" key="2">
    <source>
        <dbReference type="Proteomes" id="UP000183107"/>
    </source>
</evidence>